<dbReference type="PROSITE" id="PS51459">
    <property type="entry name" value="FIDO"/>
    <property type="match status" value="1"/>
</dbReference>
<keyword evidence="2" id="KW-0067">ATP-binding</keyword>
<dbReference type="KEGG" id="lalw:BTM29_02430"/>
<dbReference type="GO" id="GO:0005524">
    <property type="term" value="F:ATP binding"/>
    <property type="evidence" value="ECO:0007669"/>
    <property type="project" value="UniProtKB-KW"/>
</dbReference>
<dbReference type="Gene3D" id="1.10.10.10">
    <property type="entry name" value="Winged helix-like DNA-binding domain superfamily/Winged helix DNA-binding domain"/>
    <property type="match status" value="1"/>
</dbReference>
<proteinExistence type="predicted"/>
<name>A0A1P8Q0X9_9LACO</name>
<feature type="binding site" evidence="2">
    <location>
        <begin position="241"/>
        <end position="242"/>
    </location>
    <ligand>
        <name>ATP</name>
        <dbReference type="ChEBI" id="CHEBI:30616"/>
    </ligand>
</feature>
<evidence type="ECO:0000313" key="5">
    <source>
        <dbReference type="Proteomes" id="UP000187499"/>
    </source>
</evidence>
<accession>A0A1P8Q0X9</accession>
<dbReference type="EMBL" id="CP019323">
    <property type="protein sequence ID" value="APX71481.1"/>
    <property type="molecule type" value="Genomic_DNA"/>
</dbReference>
<dbReference type="Gene3D" id="1.10.3290.10">
    <property type="entry name" value="Fido-like domain"/>
    <property type="match status" value="1"/>
</dbReference>
<sequence length="350" mass="40746">MILKEFNYSDLNEFIFNDEIVNKLNQIYELRGKLFNVQINFQSVLDHLVDIAKVQSTDASNRIEGIYTSDTRLKQLVEDKTQPHNRSEAEISGYRDVLTLIHDNFQYIPISKNSILALHKRLFNYTDSTWGGHFKDSDNQIITEYSDGKKEIRFMPPPSHLTPGLIENLCDEYNHAVKEKKIPALILTGIFIFDFVSVHPFNDGNGRMSRLLLLLTMYKSDFDVGKYISIEQLIEKTKENYYSSLKASSIDWFDNKNDYKPFINYFLSIVLQAYRNLYERIDTLEDQPVSASDLVLKYLQSELRPLSKRDLIELIPQYSEITIKRALSELREQSIIKIIGKGRASKYVLN</sequence>
<evidence type="ECO:0000256" key="2">
    <source>
        <dbReference type="PIRSR" id="PIRSR640198-2"/>
    </source>
</evidence>
<evidence type="ECO:0000256" key="1">
    <source>
        <dbReference type="PIRSR" id="PIRSR640198-1"/>
    </source>
</evidence>
<gene>
    <name evidence="4" type="ORF">BTM29_02430</name>
</gene>
<dbReference type="InterPro" id="IPR040198">
    <property type="entry name" value="Fido_containing"/>
</dbReference>
<evidence type="ECO:0000259" key="3">
    <source>
        <dbReference type="PROSITE" id="PS51459"/>
    </source>
</evidence>
<dbReference type="PANTHER" id="PTHR13504">
    <property type="entry name" value="FIDO DOMAIN-CONTAINING PROTEIN DDB_G0283145"/>
    <property type="match status" value="1"/>
</dbReference>
<keyword evidence="5" id="KW-1185">Reference proteome</keyword>
<organism evidence="4 5">
    <name type="scientific">Companilactobacillus allii</name>
    <dbReference type="NCBI Taxonomy" id="1847728"/>
    <lineage>
        <taxon>Bacteria</taxon>
        <taxon>Bacillati</taxon>
        <taxon>Bacillota</taxon>
        <taxon>Bacilli</taxon>
        <taxon>Lactobacillales</taxon>
        <taxon>Lactobacillaceae</taxon>
        <taxon>Companilactobacillus</taxon>
    </lineage>
</organism>
<dbReference type="Proteomes" id="UP000187499">
    <property type="component" value="Chromosome"/>
</dbReference>
<dbReference type="SUPFAM" id="SSF140931">
    <property type="entry name" value="Fic-like"/>
    <property type="match status" value="1"/>
</dbReference>
<dbReference type="STRING" id="1847728.BTM29_02430"/>
<dbReference type="InterPro" id="IPR036597">
    <property type="entry name" value="Fido-like_dom_sf"/>
</dbReference>
<feature type="active site" evidence="1">
    <location>
        <position position="199"/>
    </location>
</feature>
<dbReference type="PANTHER" id="PTHR13504:SF38">
    <property type="entry name" value="FIDO DOMAIN-CONTAINING PROTEIN"/>
    <property type="match status" value="1"/>
</dbReference>
<dbReference type="InterPro" id="IPR036388">
    <property type="entry name" value="WH-like_DNA-bd_sf"/>
</dbReference>
<dbReference type="Pfam" id="PF02661">
    <property type="entry name" value="Fic"/>
    <property type="match status" value="1"/>
</dbReference>
<feature type="binding site" evidence="2">
    <location>
        <position position="255"/>
    </location>
    <ligand>
        <name>ATP</name>
        <dbReference type="ChEBI" id="CHEBI:30616"/>
    </ligand>
</feature>
<feature type="binding site" evidence="2">
    <location>
        <begin position="203"/>
        <end position="210"/>
    </location>
    <ligand>
        <name>ATP</name>
        <dbReference type="ChEBI" id="CHEBI:30616"/>
    </ligand>
</feature>
<dbReference type="InterPro" id="IPR003812">
    <property type="entry name" value="Fido"/>
</dbReference>
<evidence type="ECO:0000313" key="4">
    <source>
        <dbReference type="EMBL" id="APX71481.1"/>
    </source>
</evidence>
<keyword evidence="2" id="KW-0547">Nucleotide-binding</keyword>
<dbReference type="AlphaFoldDB" id="A0A1P8Q0X9"/>
<dbReference type="RefSeq" id="WP_076613985.1">
    <property type="nucleotide sequence ID" value="NZ_CP019323.1"/>
</dbReference>
<reference evidence="5" key="1">
    <citation type="submission" date="2016-12" db="EMBL/GenBank/DDBJ databases">
        <authorList>
            <person name="Jung M.Y."/>
            <person name="Lee S.H."/>
        </authorList>
    </citation>
    <scope>NUCLEOTIDE SEQUENCE [LARGE SCALE GENOMIC DNA]</scope>
    <source>
        <strain evidence="5">WiKim39</strain>
    </source>
</reference>
<protein>
    <submittedName>
        <fullName evidence="4">Cell filamentation protein Fic</fullName>
    </submittedName>
</protein>
<dbReference type="OrthoDB" id="9813719at2"/>
<feature type="domain" description="Fido" evidence="3">
    <location>
        <begin position="110"/>
        <end position="268"/>
    </location>
</feature>